<name>A0A6A5RUK5_9PLEO</name>
<gene>
    <name evidence="2" type="ORF">M421DRAFT_1809</name>
</gene>
<dbReference type="Proteomes" id="UP000800082">
    <property type="component" value="Unassembled WGS sequence"/>
</dbReference>
<sequence length="194" mass="21030">MSSWGVAKDTPVADLIGEHPCRQAAPSANRRTPPIALSLSRPTTASPSFSNHPAPPRLAIHQPESRVLRYNALVVTTRQTAPGTFVYLVGASTRRAARRRIGALKYPHASQTQGTHGSVTLPGFVSRTLPATWIDFIVAGITCALDNISLRSRWSPLKALSLEPPSEHALATPLPESYYDYHASQRHLARAAIV</sequence>
<protein>
    <submittedName>
        <fullName evidence="2">Uncharacterized protein</fullName>
    </submittedName>
</protein>
<feature type="region of interest" description="Disordered" evidence="1">
    <location>
        <begin position="15"/>
        <end position="58"/>
    </location>
</feature>
<dbReference type="EMBL" id="ML978959">
    <property type="protein sequence ID" value="KAF1932145.1"/>
    <property type="molecule type" value="Genomic_DNA"/>
</dbReference>
<proteinExistence type="predicted"/>
<organism evidence="2 3">
    <name type="scientific">Didymella exigua CBS 183.55</name>
    <dbReference type="NCBI Taxonomy" id="1150837"/>
    <lineage>
        <taxon>Eukaryota</taxon>
        <taxon>Fungi</taxon>
        <taxon>Dikarya</taxon>
        <taxon>Ascomycota</taxon>
        <taxon>Pezizomycotina</taxon>
        <taxon>Dothideomycetes</taxon>
        <taxon>Pleosporomycetidae</taxon>
        <taxon>Pleosporales</taxon>
        <taxon>Pleosporineae</taxon>
        <taxon>Didymellaceae</taxon>
        <taxon>Didymella</taxon>
    </lineage>
</organism>
<evidence type="ECO:0000313" key="3">
    <source>
        <dbReference type="Proteomes" id="UP000800082"/>
    </source>
</evidence>
<evidence type="ECO:0000256" key="1">
    <source>
        <dbReference type="SAM" id="MobiDB-lite"/>
    </source>
</evidence>
<keyword evidence="3" id="KW-1185">Reference proteome</keyword>
<dbReference type="AlphaFoldDB" id="A0A6A5RUK5"/>
<reference evidence="2" key="1">
    <citation type="journal article" date="2020" name="Stud. Mycol.">
        <title>101 Dothideomycetes genomes: a test case for predicting lifestyles and emergence of pathogens.</title>
        <authorList>
            <person name="Haridas S."/>
            <person name="Albert R."/>
            <person name="Binder M."/>
            <person name="Bloem J."/>
            <person name="Labutti K."/>
            <person name="Salamov A."/>
            <person name="Andreopoulos B."/>
            <person name="Baker S."/>
            <person name="Barry K."/>
            <person name="Bills G."/>
            <person name="Bluhm B."/>
            <person name="Cannon C."/>
            <person name="Castanera R."/>
            <person name="Culley D."/>
            <person name="Daum C."/>
            <person name="Ezra D."/>
            <person name="Gonzalez J."/>
            <person name="Henrissat B."/>
            <person name="Kuo A."/>
            <person name="Liang C."/>
            <person name="Lipzen A."/>
            <person name="Lutzoni F."/>
            <person name="Magnuson J."/>
            <person name="Mondo S."/>
            <person name="Nolan M."/>
            <person name="Ohm R."/>
            <person name="Pangilinan J."/>
            <person name="Park H.-J."/>
            <person name="Ramirez L."/>
            <person name="Alfaro M."/>
            <person name="Sun H."/>
            <person name="Tritt A."/>
            <person name="Yoshinaga Y."/>
            <person name="Zwiers L.-H."/>
            <person name="Turgeon B."/>
            <person name="Goodwin S."/>
            <person name="Spatafora J."/>
            <person name="Crous P."/>
            <person name="Grigoriev I."/>
        </authorList>
    </citation>
    <scope>NUCLEOTIDE SEQUENCE</scope>
    <source>
        <strain evidence="2">CBS 183.55</strain>
    </source>
</reference>
<feature type="compositionally biased region" description="Polar residues" evidence="1">
    <location>
        <begin position="40"/>
        <end position="51"/>
    </location>
</feature>
<dbReference type="RefSeq" id="XP_033452393.1">
    <property type="nucleotide sequence ID" value="XM_033587887.1"/>
</dbReference>
<accession>A0A6A5RUK5</accession>
<dbReference type="GeneID" id="54345534"/>
<evidence type="ECO:0000313" key="2">
    <source>
        <dbReference type="EMBL" id="KAF1932145.1"/>
    </source>
</evidence>